<protein>
    <submittedName>
        <fullName evidence="2">Uncharacterized protein</fullName>
    </submittedName>
</protein>
<dbReference type="EMBL" id="MVGC01000522">
    <property type="protein sequence ID" value="RJE18606.1"/>
    <property type="molecule type" value="Genomic_DNA"/>
</dbReference>
<keyword evidence="3" id="KW-1185">Reference proteome</keyword>
<evidence type="ECO:0000313" key="3">
    <source>
        <dbReference type="Proteomes" id="UP000266188"/>
    </source>
</evidence>
<dbReference type="GO" id="GO:0005634">
    <property type="term" value="C:nucleus"/>
    <property type="evidence" value="ECO:0007669"/>
    <property type="project" value="TreeGrafter"/>
</dbReference>
<reference evidence="3" key="1">
    <citation type="submission" date="2017-02" db="EMBL/GenBank/DDBJ databases">
        <authorList>
            <person name="Tafer H."/>
            <person name="Lopandic K."/>
        </authorList>
    </citation>
    <scope>NUCLEOTIDE SEQUENCE [LARGE SCALE GENOMIC DNA]</scope>
    <source>
        <strain evidence="3">CBS 366.77</strain>
    </source>
</reference>
<sequence>MEELRRAAGEVLQNSESILDFLPPLTSPAPDTLLPLWNEISPHTAPNYSTTCQDLLVAQAYLKTWGSKPLSDGDEMIASRLYDWASSIALPSSAFANITDLDHVSDEQKKVLRDNRLKSSLAVSVISLLSTTFPIWKASNASDIITTLASFTVIEDPWTVQESFAISAEVLQKFITETSSDKNILFWPLIEEVLKQRVKPLFAKTKNPAITPGGRKNFHPIPLPRFDASTLDPETRPWKNNDVYTTSVFAWIVSLYTPENCDHLELHFPLIVPPLLALIDDESLPFKARGCDLLSQILKPIRETNSDILKRTNLSSVFEDAIKPCLLSLPTITPEHDSIRLLGIA</sequence>
<dbReference type="GO" id="GO:0110078">
    <property type="term" value="C:TTT Hsp90 cochaperone complex"/>
    <property type="evidence" value="ECO:0007669"/>
    <property type="project" value="InterPro"/>
</dbReference>
<proteinExistence type="inferred from homology"/>
<evidence type="ECO:0000256" key="1">
    <source>
        <dbReference type="ARBA" id="ARBA00034736"/>
    </source>
</evidence>
<dbReference type="PANTHER" id="PTHR32226">
    <property type="entry name" value="TELO2-INTERACTING PROTEIN 2"/>
    <property type="match status" value="1"/>
</dbReference>
<gene>
    <name evidence="2" type="ORF">PHISCL_09051</name>
</gene>
<feature type="non-terminal residue" evidence="2">
    <location>
        <position position="345"/>
    </location>
</feature>
<evidence type="ECO:0000313" key="2">
    <source>
        <dbReference type="EMBL" id="RJE18606.1"/>
    </source>
</evidence>
<organism evidence="2 3">
    <name type="scientific">Aspergillus sclerotialis</name>
    <dbReference type="NCBI Taxonomy" id="2070753"/>
    <lineage>
        <taxon>Eukaryota</taxon>
        <taxon>Fungi</taxon>
        <taxon>Dikarya</taxon>
        <taxon>Ascomycota</taxon>
        <taxon>Pezizomycotina</taxon>
        <taxon>Eurotiomycetes</taxon>
        <taxon>Eurotiomycetidae</taxon>
        <taxon>Eurotiales</taxon>
        <taxon>Aspergillaceae</taxon>
        <taxon>Aspergillus</taxon>
        <taxon>Aspergillus subgen. Polypaecilum</taxon>
    </lineage>
</organism>
<dbReference type="InterPro" id="IPR016024">
    <property type="entry name" value="ARM-type_fold"/>
</dbReference>
<dbReference type="InterPro" id="IPR018870">
    <property type="entry name" value="Tti2"/>
</dbReference>
<dbReference type="Proteomes" id="UP000266188">
    <property type="component" value="Unassembled WGS sequence"/>
</dbReference>
<name>A0A3A2Z6X5_9EURO</name>
<dbReference type="SUPFAM" id="SSF48371">
    <property type="entry name" value="ARM repeat"/>
    <property type="match status" value="1"/>
</dbReference>
<dbReference type="OrthoDB" id="6417021at2759"/>
<dbReference type="Pfam" id="PF10521">
    <property type="entry name" value="Tti2"/>
    <property type="match status" value="1"/>
</dbReference>
<comment type="caution">
    <text evidence="2">The sequence shown here is derived from an EMBL/GenBank/DDBJ whole genome shotgun (WGS) entry which is preliminary data.</text>
</comment>
<dbReference type="STRING" id="2070753.A0A3A2Z6X5"/>
<dbReference type="GO" id="GO:0005829">
    <property type="term" value="C:cytosol"/>
    <property type="evidence" value="ECO:0007669"/>
    <property type="project" value="TreeGrafter"/>
</dbReference>
<dbReference type="AlphaFoldDB" id="A0A3A2Z6X5"/>
<comment type="similarity">
    <text evidence="1">Belongs to the TTI2 family.</text>
</comment>
<accession>A0A3A2Z6X5</accession>
<dbReference type="PANTHER" id="PTHR32226:SF2">
    <property type="entry name" value="TELO2-INTERACTING PROTEIN 2"/>
    <property type="match status" value="1"/>
</dbReference>